<dbReference type="NCBIfam" id="NF002010">
    <property type="entry name" value="PRK00811.1"/>
    <property type="match status" value="1"/>
</dbReference>
<dbReference type="InterPro" id="IPR030373">
    <property type="entry name" value="PABS_CS"/>
</dbReference>
<evidence type="ECO:0000313" key="6">
    <source>
        <dbReference type="EMBL" id="EDQ91603.1"/>
    </source>
</evidence>
<accession>A9UU43</accession>
<dbReference type="Pfam" id="PF01564">
    <property type="entry name" value="Spermine_synth"/>
    <property type="match status" value="1"/>
</dbReference>
<dbReference type="InterPro" id="IPR030374">
    <property type="entry name" value="PABS"/>
</dbReference>
<dbReference type="EMBL" id="CH991545">
    <property type="protein sequence ID" value="EDQ91603.1"/>
    <property type="molecule type" value="Genomic_DNA"/>
</dbReference>
<evidence type="ECO:0000256" key="2">
    <source>
        <dbReference type="ARBA" id="ARBA00022679"/>
    </source>
</evidence>
<dbReference type="InterPro" id="IPR035246">
    <property type="entry name" value="Spermidine_synt_N"/>
</dbReference>
<feature type="active site" description="Proton acceptor" evidence="3">
    <location>
        <position position="163"/>
    </location>
</feature>
<dbReference type="InterPro" id="IPR030668">
    <property type="entry name" value="Spermi_synthase_euk"/>
</dbReference>
<dbReference type="InterPro" id="IPR037163">
    <property type="entry name" value="Spermidine_synt_N_sf"/>
</dbReference>
<dbReference type="NCBIfam" id="TIGR00417">
    <property type="entry name" value="speE"/>
    <property type="match status" value="1"/>
</dbReference>
<dbReference type="PIRSF" id="PIRSF000502">
    <property type="entry name" value="Spermidine_synth"/>
    <property type="match status" value="1"/>
</dbReference>
<evidence type="ECO:0000256" key="3">
    <source>
        <dbReference type="PROSITE-ProRule" id="PRU00354"/>
    </source>
</evidence>
<dbReference type="FunFam" id="3.40.50.150:FF:000013">
    <property type="entry name" value="Spermidine synthase"/>
    <property type="match status" value="1"/>
</dbReference>
<name>A9UU43_MONBE</name>
<evidence type="ECO:0000256" key="1">
    <source>
        <dbReference type="ARBA" id="ARBA00007867"/>
    </source>
</evidence>
<keyword evidence="7" id="KW-1185">Reference proteome</keyword>
<dbReference type="eggNOG" id="KOG1562">
    <property type="taxonomic scope" value="Eukaryota"/>
</dbReference>
<dbReference type="SUPFAM" id="SSF53335">
    <property type="entry name" value="S-adenosyl-L-methionine-dependent methyltransferases"/>
    <property type="match status" value="1"/>
</dbReference>
<dbReference type="STRING" id="81824.A9UU43"/>
<gene>
    <name evidence="6" type="ORF">MONBRDRAFT_23668</name>
</gene>
<dbReference type="InParanoid" id="A9UU43"/>
<dbReference type="GO" id="GO:0008295">
    <property type="term" value="P:spermidine biosynthetic process"/>
    <property type="evidence" value="ECO:0000318"/>
    <property type="project" value="GO_Central"/>
</dbReference>
<dbReference type="Gene3D" id="2.30.140.10">
    <property type="entry name" value="Spermidine synthase, tetramerisation domain"/>
    <property type="match status" value="1"/>
</dbReference>
<dbReference type="GeneID" id="5889061"/>
<reference evidence="6 7" key="1">
    <citation type="journal article" date="2008" name="Nature">
        <title>The genome of the choanoflagellate Monosiga brevicollis and the origin of metazoans.</title>
        <authorList>
            <consortium name="JGI Sequencing"/>
            <person name="King N."/>
            <person name="Westbrook M.J."/>
            <person name="Young S.L."/>
            <person name="Kuo A."/>
            <person name="Abedin M."/>
            <person name="Chapman J."/>
            <person name="Fairclough S."/>
            <person name="Hellsten U."/>
            <person name="Isogai Y."/>
            <person name="Letunic I."/>
            <person name="Marr M."/>
            <person name="Pincus D."/>
            <person name="Putnam N."/>
            <person name="Rokas A."/>
            <person name="Wright K.J."/>
            <person name="Zuzow R."/>
            <person name="Dirks W."/>
            <person name="Good M."/>
            <person name="Goodstein D."/>
            <person name="Lemons D."/>
            <person name="Li W."/>
            <person name="Lyons J.B."/>
            <person name="Morris A."/>
            <person name="Nichols S."/>
            <person name="Richter D.J."/>
            <person name="Salamov A."/>
            <person name="Bork P."/>
            <person name="Lim W.A."/>
            <person name="Manning G."/>
            <person name="Miller W.T."/>
            <person name="McGinnis W."/>
            <person name="Shapiro H."/>
            <person name="Tjian R."/>
            <person name="Grigoriev I.V."/>
            <person name="Rokhsar D."/>
        </authorList>
    </citation>
    <scope>NUCLEOTIDE SEQUENCE [LARGE SCALE GENOMIC DNA]</scope>
    <source>
        <strain evidence="7">MX1 / ATCC 50154</strain>
    </source>
</reference>
<keyword evidence="3" id="KW-0620">Polyamine biosynthesis</keyword>
<dbReference type="AlphaFoldDB" id="A9UU43"/>
<dbReference type="RefSeq" id="XP_001744025.1">
    <property type="nucleotide sequence ID" value="XM_001743973.1"/>
</dbReference>
<protein>
    <recommendedName>
        <fullName evidence="5">PABS domain-containing protein</fullName>
    </recommendedName>
</protein>
<dbReference type="Pfam" id="PF17284">
    <property type="entry name" value="Spermine_synt_N"/>
    <property type="match status" value="1"/>
</dbReference>
<dbReference type="NCBIfam" id="NF037959">
    <property type="entry name" value="MFS_SpdSyn"/>
    <property type="match status" value="1"/>
</dbReference>
<dbReference type="Gene3D" id="3.40.50.150">
    <property type="entry name" value="Vaccinia Virus protein VP39"/>
    <property type="match status" value="1"/>
</dbReference>
<dbReference type="GO" id="GO:0004766">
    <property type="term" value="F:spermidine synthase activity"/>
    <property type="evidence" value="ECO:0000318"/>
    <property type="project" value="GO_Central"/>
</dbReference>
<dbReference type="GO" id="GO:0005829">
    <property type="term" value="C:cytosol"/>
    <property type="evidence" value="ECO:0000318"/>
    <property type="project" value="GO_Central"/>
</dbReference>
<sequence length="300" mass="33759">MVDRLAKGWFSEVSSEMWPGQAMSLAYEEILEDVQSDFQHVQILKTKTYGNALCLDGVIQITERDEFSYQEMMVHVPMFSHPNPEHVLIIGGGDGGVLREVLKHPALKSVTQCEIDGTVIELCKKHLPSIAQSFHHPKANVIVGDGFEYMKQHQQEFDVIITDSSDPIGPASSLFEKEYYSLVRSALRDGGIMCAQGECIWLHLDLIKSMQEFSRTLYPVVDYGYLTIPTYPSGQIGFILCSKNSETNFRVPLRRASSEDMRNMHLRYYNPDIHSASFVLPQFARLALEEAEASTTSASA</sequence>
<comment type="similarity">
    <text evidence="1 4">Belongs to the spermidine/spermine synthase family.</text>
</comment>
<feature type="domain" description="PABS" evidence="5">
    <location>
        <begin position="7"/>
        <end position="243"/>
    </location>
</feature>
<dbReference type="HAMAP" id="MF_00198">
    <property type="entry name" value="Spermidine_synth"/>
    <property type="match status" value="1"/>
</dbReference>
<evidence type="ECO:0000256" key="4">
    <source>
        <dbReference type="RuleBase" id="RU003836"/>
    </source>
</evidence>
<dbReference type="KEGG" id="mbr:MONBRDRAFT_23668"/>
<dbReference type="InterPro" id="IPR029063">
    <property type="entry name" value="SAM-dependent_MTases_sf"/>
</dbReference>
<dbReference type="PROSITE" id="PS01330">
    <property type="entry name" value="PABS_1"/>
    <property type="match status" value="1"/>
</dbReference>
<dbReference type="PANTHER" id="PTHR11558:SF11">
    <property type="entry name" value="SPERMIDINE SYNTHASE"/>
    <property type="match status" value="1"/>
</dbReference>
<proteinExistence type="inferred from homology"/>
<keyword evidence="2 3" id="KW-0808">Transferase</keyword>
<dbReference type="InterPro" id="IPR001045">
    <property type="entry name" value="Spermi_synthase"/>
</dbReference>
<dbReference type="CDD" id="cd02440">
    <property type="entry name" value="AdoMet_MTases"/>
    <property type="match status" value="1"/>
</dbReference>
<dbReference type="PROSITE" id="PS51006">
    <property type="entry name" value="PABS_2"/>
    <property type="match status" value="1"/>
</dbReference>
<dbReference type="PANTHER" id="PTHR11558">
    <property type="entry name" value="SPERMIDINE/SPERMINE SYNTHASE"/>
    <property type="match status" value="1"/>
</dbReference>
<dbReference type="OMA" id="FLYHEMM"/>
<evidence type="ECO:0000259" key="5">
    <source>
        <dbReference type="PROSITE" id="PS51006"/>
    </source>
</evidence>
<dbReference type="FunCoup" id="A9UU43">
    <property type="interactions" value="687"/>
</dbReference>
<evidence type="ECO:0000313" key="7">
    <source>
        <dbReference type="Proteomes" id="UP000001357"/>
    </source>
</evidence>
<organism evidence="6 7">
    <name type="scientific">Monosiga brevicollis</name>
    <name type="common">Choanoflagellate</name>
    <dbReference type="NCBI Taxonomy" id="81824"/>
    <lineage>
        <taxon>Eukaryota</taxon>
        <taxon>Choanoflagellata</taxon>
        <taxon>Craspedida</taxon>
        <taxon>Salpingoecidae</taxon>
        <taxon>Monosiga</taxon>
    </lineage>
</organism>
<dbReference type="Proteomes" id="UP000001357">
    <property type="component" value="Unassembled WGS sequence"/>
</dbReference>